<feature type="transmembrane region" description="Helical" evidence="1">
    <location>
        <begin position="115"/>
        <end position="139"/>
    </location>
</feature>
<organism evidence="2 3">
    <name type="scientific">Parascaris univalens</name>
    <name type="common">Nematode worm</name>
    <dbReference type="NCBI Taxonomy" id="6257"/>
    <lineage>
        <taxon>Eukaryota</taxon>
        <taxon>Metazoa</taxon>
        <taxon>Ecdysozoa</taxon>
        <taxon>Nematoda</taxon>
        <taxon>Chromadorea</taxon>
        <taxon>Rhabditida</taxon>
        <taxon>Spirurina</taxon>
        <taxon>Ascaridomorpha</taxon>
        <taxon>Ascaridoidea</taxon>
        <taxon>Ascarididae</taxon>
        <taxon>Parascaris</taxon>
    </lineage>
</organism>
<evidence type="ECO:0000256" key="1">
    <source>
        <dbReference type="SAM" id="Phobius"/>
    </source>
</evidence>
<evidence type="ECO:0000313" key="3">
    <source>
        <dbReference type="WBParaSite" id="PgR026_g046_t02"/>
    </source>
</evidence>
<reference evidence="3" key="1">
    <citation type="submission" date="2022-11" db="UniProtKB">
        <authorList>
            <consortium name="WormBaseParasite"/>
        </authorList>
    </citation>
    <scope>IDENTIFICATION</scope>
</reference>
<sequence length="254" mass="29154">MMLPQDIISTKAATSPRASLRKYPHYRRDSDIFSIDTINDTTFHSTNSINAVDEPSLSEYILPNRRARLLNLHYLCRFRGIIKIMQTLFIFSYIISCTQLRQDLYLNKYAEERLIFAFASPMLTFNTAIIIGYIAFPHLTVKDEAGRNGMLFLEIINAIFSCAVLTAIISVRIVHFIIGNFSIEAMLLLSIVEFPLALAYLCDLIFLFNEWTLITRIMNVKRRNEEACTSQTITLSMCNNASEKLHELSEAFKN</sequence>
<proteinExistence type="predicted"/>
<feature type="transmembrane region" description="Helical" evidence="1">
    <location>
        <begin position="151"/>
        <end position="174"/>
    </location>
</feature>
<feature type="transmembrane region" description="Helical" evidence="1">
    <location>
        <begin position="74"/>
        <end position="95"/>
    </location>
</feature>
<name>A0A915B469_PARUN</name>
<evidence type="ECO:0000313" key="2">
    <source>
        <dbReference type="Proteomes" id="UP000887569"/>
    </source>
</evidence>
<dbReference type="AlphaFoldDB" id="A0A915B469"/>
<dbReference type="Proteomes" id="UP000887569">
    <property type="component" value="Unplaced"/>
</dbReference>
<protein>
    <submittedName>
        <fullName evidence="3">Serpentine receptor class gamma</fullName>
    </submittedName>
</protein>
<keyword evidence="1" id="KW-0812">Transmembrane</keyword>
<accession>A0A915B469</accession>
<keyword evidence="2" id="KW-1185">Reference proteome</keyword>
<feature type="transmembrane region" description="Helical" evidence="1">
    <location>
        <begin position="186"/>
        <end position="208"/>
    </location>
</feature>
<keyword evidence="1" id="KW-1133">Transmembrane helix</keyword>
<keyword evidence="1" id="KW-0472">Membrane</keyword>
<dbReference type="WBParaSite" id="PgR026_g046_t02">
    <property type="protein sequence ID" value="PgR026_g046_t02"/>
    <property type="gene ID" value="PgR026_g046"/>
</dbReference>